<comment type="similarity">
    <text evidence="2">Belongs to the amino acid-polyamine-organocation (APC) superfamily. Spore germination protein (SGP) (TC 2.A.3.9) family.</text>
</comment>
<dbReference type="PANTHER" id="PTHR34975:SF2">
    <property type="entry name" value="SPORE GERMINATION PROTEIN A2"/>
    <property type="match status" value="1"/>
</dbReference>
<evidence type="ECO:0000256" key="4">
    <source>
        <dbReference type="ARBA" id="ARBA00022544"/>
    </source>
</evidence>
<protein>
    <submittedName>
        <fullName evidence="9">Spore germination protein (Amino acid permease)</fullName>
    </submittedName>
</protein>
<dbReference type="Proteomes" id="UP000256304">
    <property type="component" value="Unassembled WGS sequence"/>
</dbReference>
<evidence type="ECO:0000256" key="8">
    <source>
        <dbReference type="SAM" id="Phobius"/>
    </source>
</evidence>
<dbReference type="PANTHER" id="PTHR34975">
    <property type="entry name" value="SPORE GERMINATION PROTEIN A2"/>
    <property type="match status" value="1"/>
</dbReference>
<dbReference type="AlphaFoldDB" id="A0A3D9RZ55"/>
<evidence type="ECO:0000256" key="1">
    <source>
        <dbReference type="ARBA" id="ARBA00004141"/>
    </source>
</evidence>
<proteinExistence type="inferred from homology"/>
<feature type="transmembrane region" description="Helical" evidence="8">
    <location>
        <begin position="12"/>
        <end position="30"/>
    </location>
</feature>
<feature type="transmembrane region" description="Helical" evidence="8">
    <location>
        <begin position="83"/>
        <end position="108"/>
    </location>
</feature>
<keyword evidence="10" id="KW-1185">Reference proteome</keyword>
<keyword evidence="4" id="KW-0309">Germination</keyword>
<feature type="transmembrane region" description="Helical" evidence="8">
    <location>
        <begin position="215"/>
        <end position="240"/>
    </location>
</feature>
<organism evidence="9 10">
    <name type="scientific">Paenibacillus taihuensis</name>
    <dbReference type="NCBI Taxonomy" id="1156355"/>
    <lineage>
        <taxon>Bacteria</taxon>
        <taxon>Bacillati</taxon>
        <taxon>Bacillota</taxon>
        <taxon>Bacilli</taxon>
        <taxon>Bacillales</taxon>
        <taxon>Paenibacillaceae</taxon>
        <taxon>Paenibacillus</taxon>
    </lineage>
</organism>
<keyword evidence="7 8" id="KW-0472">Membrane</keyword>
<evidence type="ECO:0000256" key="6">
    <source>
        <dbReference type="ARBA" id="ARBA00022989"/>
    </source>
</evidence>
<reference evidence="9 10" key="1">
    <citation type="submission" date="2018-08" db="EMBL/GenBank/DDBJ databases">
        <title>Genomic Encyclopedia of Type Strains, Phase III (KMG-III): the genomes of soil and plant-associated and newly described type strains.</title>
        <authorList>
            <person name="Whitman W."/>
        </authorList>
    </citation>
    <scope>NUCLEOTIDE SEQUENCE [LARGE SCALE GENOMIC DNA]</scope>
    <source>
        <strain evidence="9 10">CGMCC 1.10966</strain>
    </source>
</reference>
<feature type="transmembrane region" description="Helical" evidence="8">
    <location>
        <begin position="120"/>
        <end position="136"/>
    </location>
</feature>
<gene>
    <name evidence="9" type="ORF">A8990_11365</name>
</gene>
<evidence type="ECO:0000256" key="2">
    <source>
        <dbReference type="ARBA" id="ARBA00007998"/>
    </source>
</evidence>
<dbReference type="GO" id="GO:0016020">
    <property type="term" value="C:membrane"/>
    <property type="evidence" value="ECO:0007669"/>
    <property type="project" value="UniProtKB-SubCell"/>
</dbReference>
<evidence type="ECO:0000313" key="10">
    <source>
        <dbReference type="Proteomes" id="UP000256304"/>
    </source>
</evidence>
<dbReference type="Gene3D" id="1.20.1740.10">
    <property type="entry name" value="Amino acid/polyamine transporter I"/>
    <property type="match status" value="1"/>
</dbReference>
<dbReference type="OrthoDB" id="2380120at2"/>
<sequence>MKKYALNDITFFQYIFMIHGSQLGFGLLSLPADLAKSAGTDGWISLLFGWLLAILGSLITLQVMKKHPDLTVYDLLPRYFGRVLGAVMNVCLIGYFLLGFFIAFSALIGFFKVELLSNTPNFLMVLLFLLPTYNLARNQVRILGRYAEISFWGFLWLSLVYLYPLKDSHWIHMLPILKEGWGPVLHGIKTTGIAFLGFEISLVLYPFLKHKEKAAAGIIIGNSITLVMYMIVTVVSFLFFSPDDLLSYEFPTLKVLKVMEFRFLERVEIVVLVAYVFLSIRVWTHYLFAATFGISRLLGKQDHKLFVKLVSIGTLLTYIFYKPSFHEMGNMLGMFGHLGWVTAFVFPCFLLAYTSIIRRKEGGR</sequence>
<dbReference type="NCBIfam" id="TIGR00912">
    <property type="entry name" value="2A0309"/>
    <property type="match status" value="1"/>
</dbReference>
<dbReference type="RefSeq" id="WP_116189458.1">
    <property type="nucleotide sequence ID" value="NZ_QTTN01000013.1"/>
</dbReference>
<evidence type="ECO:0000256" key="3">
    <source>
        <dbReference type="ARBA" id="ARBA00022448"/>
    </source>
</evidence>
<keyword evidence="5 8" id="KW-0812">Transmembrane</keyword>
<feature type="transmembrane region" description="Helical" evidence="8">
    <location>
        <begin position="184"/>
        <end position="208"/>
    </location>
</feature>
<dbReference type="InterPro" id="IPR004761">
    <property type="entry name" value="Spore_GerAB"/>
</dbReference>
<evidence type="ECO:0000256" key="7">
    <source>
        <dbReference type="ARBA" id="ARBA00023136"/>
    </source>
</evidence>
<feature type="transmembrane region" description="Helical" evidence="8">
    <location>
        <begin position="42"/>
        <end position="63"/>
    </location>
</feature>
<keyword evidence="6 8" id="KW-1133">Transmembrane helix</keyword>
<feature type="transmembrane region" description="Helical" evidence="8">
    <location>
        <begin position="305"/>
        <end position="321"/>
    </location>
</feature>
<name>A0A3D9RZ55_9BACL</name>
<evidence type="ECO:0000313" key="9">
    <source>
        <dbReference type="EMBL" id="REE85147.1"/>
    </source>
</evidence>
<dbReference type="EMBL" id="QTTN01000013">
    <property type="protein sequence ID" value="REE85147.1"/>
    <property type="molecule type" value="Genomic_DNA"/>
</dbReference>
<accession>A0A3D9RZ55</accession>
<dbReference type="GO" id="GO:0009847">
    <property type="term" value="P:spore germination"/>
    <property type="evidence" value="ECO:0007669"/>
    <property type="project" value="InterPro"/>
</dbReference>
<comment type="caution">
    <text evidence="9">The sequence shown here is derived from an EMBL/GenBank/DDBJ whole genome shotgun (WGS) entry which is preliminary data.</text>
</comment>
<dbReference type="Pfam" id="PF03845">
    <property type="entry name" value="Spore_permease"/>
    <property type="match status" value="1"/>
</dbReference>
<keyword evidence="3" id="KW-0813">Transport</keyword>
<feature type="transmembrane region" description="Helical" evidence="8">
    <location>
        <begin position="269"/>
        <end position="293"/>
    </location>
</feature>
<feature type="transmembrane region" description="Helical" evidence="8">
    <location>
        <begin position="333"/>
        <end position="356"/>
    </location>
</feature>
<feature type="transmembrane region" description="Helical" evidence="8">
    <location>
        <begin position="143"/>
        <end position="164"/>
    </location>
</feature>
<comment type="subcellular location">
    <subcellularLocation>
        <location evidence="1">Membrane</location>
        <topology evidence="1">Multi-pass membrane protein</topology>
    </subcellularLocation>
</comment>
<evidence type="ECO:0000256" key="5">
    <source>
        <dbReference type="ARBA" id="ARBA00022692"/>
    </source>
</evidence>